<dbReference type="GO" id="GO:0003729">
    <property type="term" value="F:mRNA binding"/>
    <property type="evidence" value="ECO:0007669"/>
    <property type="project" value="TreeGrafter"/>
</dbReference>
<name>G0QX70_ICHMU</name>
<keyword evidence="5" id="KW-1185">Reference proteome</keyword>
<dbReference type="SMART" id="SM00360">
    <property type="entry name" value="RRM"/>
    <property type="match status" value="1"/>
</dbReference>
<dbReference type="InterPro" id="IPR012677">
    <property type="entry name" value="Nucleotide-bd_a/b_plait_sf"/>
</dbReference>
<proteinExistence type="predicted"/>
<dbReference type="eggNOG" id="KOG0110">
    <property type="taxonomic scope" value="Eukaryota"/>
</dbReference>
<sequence>MTSRIIVKNIPTNIDEKKLKEIFSKQGVVTDVKICFKGQKHRRFCFIGYKNSQDAQNALIYFNNTYLQMNKLSVQFAKTLDDPDLPKTWSKYTNVYYIQNFQNYIKFRNKQIIKMKNKNNQSKIKIQKNKIMINKKNLTHLKFLRNKNFKNIQIQ</sequence>
<evidence type="ECO:0000256" key="2">
    <source>
        <dbReference type="PROSITE-ProRule" id="PRU00176"/>
    </source>
</evidence>
<evidence type="ECO:0000313" key="5">
    <source>
        <dbReference type="Proteomes" id="UP000008983"/>
    </source>
</evidence>
<dbReference type="STRING" id="857967.G0QX70"/>
<dbReference type="EMBL" id="GL984037">
    <property type="protein sequence ID" value="EGR30187.1"/>
    <property type="molecule type" value="Genomic_DNA"/>
</dbReference>
<dbReference type="PANTHER" id="PTHR48025">
    <property type="entry name" value="OS02G0815200 PROTEIN"/>
    <property type="match status" value="1"/>
</dbReference>
<feature type="domain" description="RRM" evidence="3">
    <location>
        <begin position="3"/>
        <end position="79"/>
    </location>
</feature>
<dbReference type="InterPro" id="IPR050502">
    <property type="entry name" value="Euk_RNA-bind_prot"/>
</dbReference>
<protein>
    <submittedName>
        <fullName evidence="4">RNA binding motif protein 19, putative</fullName>
    </submittedName>
</protein>
<dbReference type="RefSeq" id="XP_004031783.1">
    <property type="nucleotide sequence ID" value="XM_004031735.1"/>
</dbReference>
<dbReference type="Gene3D" id="3.30.70.330">
    <property type="match status" value="1"/>
</dbReference>
<dbReference type="Proteomes" id="UP000008983">
    <property type="component" value="Unassembled WGS sequence"/>
</dbReference>
<dbReference type="PROSITE" id="PS50102">
    <property type="entry name" value="RRM"/>
    <property type="match status" value="1"/>
</dbReference>
<evidence type="ECO:0000313" key="4">
    <source>
        <dbReference type="EMBL" id="EGR30187.1"/>
    </source>
</evidence>
<dbReference type="CDD" id="cd12565">
    <property type="entry name" value="RRM1_MRD1"/>
    <property type="match status" value="1"/>
</dbReference>
<dbReference type="SUPFAM" id="SSF54928">
    <property type="entry name" value="RNA-binding domain, RBD"/>
    <property type="match status" value="1"/>
</dbReference>
<dbReference type="PANTHER" id="PTHR48025:SF1">
    <property type="entry name" value="RRM DOMAIN-CONTAINING PROTEIN"/>
    <property type="match status" value="1"/>
</dbReference>
<dbReference type="AlphaFoldDB" id="G0QX70"/>
<dbReference type="Pfam" id="PF00076">
    <property type="entry name" value="RRM_1"/>
    <property type="match status" value="1"/>
</dbReference>
<dbReference type="GeneID" id="14906303"/>
<dbReference type="InParanoid" id="G0QX70"/>
<evidence type="ECO:0000256" key="1">
    <source>
        <dbReference type="ARBA" id="ARBA00022884"/>
    </source>
</evidence>
<dbReference type="InterPro" id="IPR035979">
    <property type="entry name" value="RBD_domain_sf"/>
</dbReference>
<keyword evidence="1 2" id="KW-0694">RNA-binding</keyword>
<gene>
    <name evidence="4" type="ORF">IMG5_138730</name>
</gene>
<reference evidence="4 5" key="1">
    <citation type="submission" date="2011-07" db="EMBL/GenBank/DDBJ databases">
        <authorList>
            <person name="Coyne R."/>
            <person name="Brami D."/>
            <person name="Johnson J."/>
            <person name="Hostetler J."/>
            <person name="Hannick L."/>
            <person name="Clark T."/>
            <person name="Cassidy-Hanley D."/>
            <person name="Inman J."/>
        </authorList>
    </citation>
    <scope>NUCLEOTIDE SEQUENCE [LARGE SCALE GENOMIC DNA]</scope>
    <source>
        <strain evidence="4 5">G5</strain>
    </source>
</reference>
<dbReference type="InterPro" id="IPR000504">
    <property type="entry name" value="RRM_dom"/>
</dbReference>
<organism evidence="4 5">
    <name type="scientific">Ichthyophthirius multifiliis</name>
    <name type="common">White spot disease agent</name>
    <name type="synonym">Ich</name>
    <dbReference type="NCBI Taxonomy" id="5932"/>
    <lineage>
        <taxon>Eukaryota</taxon>
        <taxon>Sar</taxon>
        <taxon>Alveolata</taxon>
        <taxon>Ciliophora</taxon>
        <taxon>Intramacronucleata</taxon>
        <taxon>Oligohymenophorea</taxon>
        <taxon>Hymenostomatida</taxon>
        <taxon>Ophryoglenina</taxon>
        <taxon>Ichthyophthirius</taxon>
    </lineage>
</organism>
<accession>G0QX70</accession>
<dbReference type="OrthoDB" id="439639at2759"/>
<evidence type="ECO:0000259" key="3">
    <source>
        <dbReference type="PROSITE" id="PS50102"/>
    </source>
</evidence>